<proteinExistence type="predicted"/>
<dbReference type="Proteomes" id="UP000831390">
    <property type="component" value="Chromosome"/>
</dbReference>
<organism evidence="2 3">
    <name type="scientific">Hymenobacter monticola</name>
    <dbReference type="NCBI Taxonomy" id="1705399"/>
    <lineage>
        <taxon>Bacteria</taxon>
        <taxon>Pseudomonadati</taxon>
        <taxon>Bacteroidota</taxon>
        <taxon>Cytophagia</taxon>
        <taxon>Cytophagales</taxon>
        <taxon>Hymenobacteraceae</taxon>
        <taxon>Hymenobacter</taxon>
    </lineage>
</organism>
<sequence>MMLKLRFPVLLGLVLIGNALTARASHRPRPLTTAETEARNETPEPGLSGQVRKAHRITRLLAQALALSADQQHAVEAFTAAERRALALAPTAADAGEAQRAYRLAVHHVLDARQLTSYEELCRRLAGTAQALDGSELAVR</sequence>
<protein>
    <recommendedName>
        <fullName evidence="4">DUF4168 domain-containing protein</fullName>
    </recommendedName>
</protein>
<dbReference type="EMBL" id="CP094534">
    <property type="protein sequence ID" value="UOE35159.1"/>
    <property type="molecule type" value="Genomic_DNA"/>
</dbReference>
<keyword evidence="3" id="KW-1185">Reference proteome</keyword>
<name>A0ABY4B8T7_9BACT</name>
<evidence type="ECO:0000313" key="3">
    <source>
        <dbReference type="Proteomes" id="UP000831390"/>
    </source>
</evidence>
<reference evidence="2 3" key="1">
    <citation type="submission" date="2022-03" db="EMBL/GenBank/DDBJ databases">
        <title>Hymenobactersp. isolated from the air.</title>
        <authorList>
            <person name="Won M."/>
            <person name="Kwon S.-W."/>
        </authorList>
    </citation>
    <scope>NUCLEOTIDE SEQUENCE [LARGE SCALE GENOMIC DNA]</scope>
    <source>
        <strain evidence="2 3">KACC 22596</strain>
    </source>
</reference>
<evidence type="ECO:0008006" key="4">
    <source>
        <dbReference type="Google" id="ProtNLM"/>
    </source>
</evidence>
<accession>A0ABY4B8T7</accession>
<dbReference type="RefSeq" id="WP_243516701.1">
    <property type="nucleotide sequence ID" value="NZ_CP094534.1"/>
</dbReference>
<gene>
    <name evidence="2" type="ORF">MTP16_05785</name>
</gene>
<evidence type="ECO:0000256" key="1">
    <source>
        <dbReference type="SAM" id="MobiDB-lite"/>
    </source>
</evidence>
<feature type="region of interest" description="Disordered" evidence="1">
    <location>
        <begin position="25"/>
        <end position="50"/>
    </location>
</feature>
<evidence type="ECO:0000313" key="2">
    <source>
        <dbReference type="EMBL" id="UOE35159.1"/>
    </source>
</evidence>